<protein>
    <recommendedName>
        <fullName evidence="10">J domain-containing protein</fullName>
    </recommendedName>
</protein>
<gene>
    <name evidence="11" type="ORF">DVH24_023987</name>
</gene>
<feature type="compositionally biased region" description="Polar residues" evidence="9">
    <location>
        <begin position="452"/>
        <end position="467"/>
    </location>
</feature>
<evidence type="ECO:0000256" key="2">
    <source>
        <dbReference type="ARBA" id="ARBA00022792"/>
    </source>
</evidence>
<dbReference type="PROSITE" id="PS50096">
    <property type="entry name" value="IQ"/>
    <property type="match status" value="1"/>
</dbReference>
<dbReference type="InterPro" id="IPR036869">
    <property type="entry name" value="J_dom_sf"/>
</dbReference>
<dbReference type="FunFam" id="1.10.287.110:FF:000001">
    <property type="entry name" value="Import inner membrane translocase subunit tim14"/>
    <property type="match status" value="1"/>
</dbReference>
<feature type="region of interest" description="Disordered" evidence="9">
    <location>
        <begin position="99"/>
        <end position="119"/>
    </location>
</feature>
<dbReference type="PANTHER" id="PTHR32295">
    <property type="entry name" value="IQ-DOMAIN 5-RELATED"/>
    <property type="match status" value="1"/>
</dbReference>
<dbReference type="AlphaFoldDB" id="A0A498JKI4"/>
<feature type="compositionally biased region" description="Polar residues" evidence="9">
    <location>
        <begin position="542"/>
        <end position="558"/>
    </location>
</feature>
<sequence length="687" mass="75904">MPCLEEAEEVAVVHVAADKNEGEREFPKFTEIWEFSSRGTESKMGRKGSWFSALKKALTPDPKEKKDQKTHKSKKRWFGKYKNEDAVSSWAETAFIIPASAPAPAPPPPPTRPPKEDVKLAEAENAQNKHVYSVALATAAAAEAAVAAAQAAAEVVRLTAVPMPRYPGKSMQEVAAIKIQTAFRGHMARRALRALRGLVRLKSLLQGQSVKRQATTTLRCMQTLARVQSEIRARRIRMSEENQAFQRQLQQKQEKELEKIKKDSMGEDWDDSIQSKEQVEAKLQMKQEAAMRRERALAYSFSHQKMNSSNPAHPTFMDPSNPRWGWSWLERWMAARPWESRSTADFNDRASMRSAASRASMPVREITKAYALRDKPSPRTPTALRSSRPASRQSPSTPFSRAPSSASVTGRTPRGNGWGGDEDSRSTLSIQSERFNRRHSIAGSSVRDDESLASSPSVPSYMTPTKSTKARSRLATPSSNQSEKNGTPSEKGSVTSAKKRLSFSASPAGPRRHSGPPRVDSSSIKGPPVHERKGSRAHSFFFPNSQQPKATTSFEKPLNERQTPYSQLSHDTFNDMATPLLAGLAVAATALAGRYGIQAWHAFKTRPPKARMRKFYEGGFQPTMTKREAALILGIRESAAADKVKEAHRKVMVANHPDAGGSHYLASKINEAKDVMLGKTKGSGSAF</sequence>
<comment type="caution">
    <text evidence="11">The sequence shown here is derived from an EMBL/GenBank/DDBJ whole genome shotgun (WGS) entry which is preliminary data.</text>
</comment>
<keyword evidence="12" id="KW-1185">Reference proteome</keyword>
<evidence type="ECO:0000313" key="11">
    <source>
        <dbReference type="EMBL" id="RXH94303.1"/>
    </source>
</evidence>
<dbReference type="GO" id="GO:0005743">
    <property type="term" value="C:mitochondrial inner membrane"/>
    <property type="evidence" value="ECO:0007669"/>
    <property type="project" value="UniProtKB-SubCell"/>
</dbReference>
<dbReference type="InterPro" id="IPR001623">
    <property type="entry name" value="DnaJ_domain"/>
</dbReference>
<dbReference type="EMBL" id="RDQH01000333">
    <property type="protein sequence ID" value="RXH94303.1"/>
    <property type="molecule type" value="Genomic_DNA"/>
</dbReference>
<evidence type="ECO:0000256" key="1">
    <source>
        <dbReference type="ARBA" id="ARBA00004273"/>
    </source>
</evidence>
<dbReference type="SUPFAM" id="SSF46565">
    <property type="entry name" value="Chaperone J-domain"/>
    <property type="match status" value="1"/>
</dbReference>
<comment type="function">
    <text evidence="7">Component of the PAM complex, a complex required for the translocation of transit peptide-containing proteins from the inner membrane into the mitochondrial matrix in an ATP-dependent manner.</text>
</comment>
<evidence type="ECO:0000256" key="5">
    <source>
        <dbReference type="ARBA" id="ARBA00023136"/>
    </source>
</evidence>
<accession>A0A498JKI4</accession>
<keyword evidence="5" id="KW-0472">Membrane</keyword>
<dbReference type="InterPro" id="IPR000048">
    <property type="entry name" value="IQ_motif_EF-hand-BS"/>
</dbReference>
<evidence type="ECO:0000256" key="9">
    <source>
        <dbReference type="SAM" id="MobiDB-lite"/>
    </source>
</evidence>
<feature type="region of interest" description="Disordered" evidence="9">
    <location>
        <begin position="368"/>
        <end position="558"/>
    </location>
</feature>
<keyword evidence="4" id="KW-0496">Mitochondrion</keyword>
<dbReference type="SMART" id="SM00015">
    <property type="entry name" value="IQ"/>
    <property type="match status" value="1"/>
</dbReference>
<proteinExistence type="inferred from homology"/>
<evidence type="ECO:0000256" key="8">
    <source>
        <dbReference type="ARBA" id="ARBA00063640"/>
    </source>
</evidence>
<dbReference type="STRING" id="3750.A0A498JKI4"/>
<feature type="compositionally biased region" description="Basic and acidic residues" evidence="9">
    <location>
        <begin position="368"/>
        <end position="377"/>
    </location>
</feature>
<evidence type="ECO:0000313" key="12">
    <source>
        <dbReference type="Proteomes" id="UP000290289"/>
    </source>
</evidence>
<feature type="compositionally biased region" description="Low complexity" evidence="9">
    <location>
        <begin position="385"/>
        <end position="398"/>
    </location>
</feature>
<keyword evidence="3" id="KW-0112">Calmodulin-binding</keyword>
<comment type="subcellular location">
    <subcellularLocation>
        <location evidence="1">Mitochondrion inner membrane</location>
    </subcellularLocation>
</comment>
<dbReference type="PROSITE" id="PS50076">
    <property type="entry name" value="DNAJ_2"/>
    <property type="match status" value="1"/>
</dbReference>
<dbReference type="GO" id="GO:0005516">
    <property type="term" value="F:calmodulin binding"/>
    <property type="evidence" value="ECO:0007669"/>
    <property type="project" value="UniProtKB-KW"/>
</dbReference>
<feature type="compositionally biased region" description="Pro residues" evidence="9">
    <location>
        <begin position="101"/>
        <end position="112"/>
    </location>
</feature>
<dbReference type="Gene3D" id="1.10.287.110">
    <property type="entry name" value="DnaJ domain"/>
    <property type="match status" value="1"/>
</dbReference>
<dbReference type="Proteomes" id="UP000290289">
    <property type="component" value="Chromosome 7"/>
</dbReference>
<comment type="similarity">
    <text evidence="6">Belongs to the IQD family.</text>
</comment>
<dbReference type="PANTHER" id="PTHR32295:SF216">
    <property type="entry name" value="PROTEIN IQ-DOMAIN 3"/>
    <property type="match status" value="1"/>
</dbReference>
<evidence type="ECO:0000259" key="10">
    <source>
        <dbReference type="PROSITE" id="PS50076"/>
    </source>
</evidence>
<evidence type="ECO:0000256" key="6">
    <source>
        <dbReference type="ARBA" id="ARBA00024341"/>
    </source>
</evidence>
<dbReference type="CDD" id="cd23767">
    <property type="entry name" value="IQCD"/>
    <property type="match status" value="1"/>
</dbReference>
<evidence type="ECO:0000256" key="4">
    <source>
        <dbReference type="ARBA" id="ARBA00023128"/>
    </source>
</evidence>
<evidence type="ECO:0000256" key="7">
    <source>
        <dbReference type="ARBA" id="ARBA00059031"/>
    </source>
</evidence>
<keyword evidence="2" id="KW-0999">Mitochondrion inner membrane</keyword>
<feature type="compositionally biased region" description="Polar residues" evidence="9">
    <location>
        <begin position="475"/>
        <end position="496"/>
    </location>
</feature>
<dbReference type="Pfam" id="PF00612">
    <property type="entry name" value="IQ"/>
    <property type="match status" value="1"/>
</dbReference>
<reference evidence="11 12" key="1">
    <citation type="submission" date="2018-10" db="EMBL/GenBank/DDBJ databases">
        <title>A high-quality apple genome assembly.</title>
        <authorList>
            <person name="Hu J."/>
        </authorList>
    </citation>
    <scope>NUCLEOTIDE SEQUENCE [LARGE SCALE GENOMIC DNA]</scope>
    <source>
        <strain evidence="12">cv. HFTH1</strain>
        <tissue evidence="11">Young leaf</tissue>
    </source>
</reference>
<evidence type="ECO:0000256" key="3">
    <source>
        <dbReference type="ARBA" id="ARBA00022860"/>
    </source>
</evidence>
<dbReference type="CDD" id="cd06257">
    <property type="entry name" value="DnaJ"/>
    <property type="match status" value="1"/>
</dbReference>
<organism evidence="11 12">
    <name type="scientific">Malus domestica</name>
    <name type="common">Apple</name>
    <name type="synonym">Pyrus malus</name>
    <dbReference type="NCBI Taxonomy" id="3750"/>
    <lineage>
        <taxon>Eukaryota</taxon>
        <taxon>Viridiplantae</taxon>
        <taxon>Streptophyta</taxon>
        <taxon>Embryophyta</taxon>
        <taxon>Tracheophyta</taxon>
        <taxon>Spermatophyta</taxon>
        <taxon>Magnoliopsida</taxon>
        <taxon>eudicotyledons</taxon>
        <taxon>Gunneridae</taxon>
        <taxon>Pentapetalae</taxon>
        <taxon>rosids</taxon>
        <taxon>fabids</taxon>
        <taxon>Rosales</taxon>
        <taxon>Rosaceae</taxon>
        <taxon>Amygdaloideae</taxon>
        <taxon>Maleae</taxon>
        <taxon>Malus</taxon>
    </lineage>
</organism>
<feature type="domain" description="J" evidence="10">
    <location>
        <begin position="628"/>
        <end position="681"/>
    </location>
</feature>
<comment type="subunit">
    <text evidence="8">Probable component of the PAM complex at least composed of a mitochondrial HSP70 protein, TIMM44 and TIMM14. The complex interacts with the TIMM23 component of the TIM17:23 complex.</text>
</comment>
<dbReference type="SMART" id="SM00271">
    <property type="entry name" value="DnaJ"/>
    <property type="match status" value="1"/>
</dbReference>
<name>A0A498JKI4_MALDO</name>